<sequence length="49" mass="5216">MIELIVQPASTSVESGLDLLTVSTCNDAAAETQIEKNLRARNAEGQLLT</sequence>
<proteinExistence type="predicted"/>
<organism evidence="1 2">
    <name type="scientific">Actinomyces graevenitzii F0530</name>
    <dbReference type="NCBI Taxonomy" id="1321817"/>
    <lineage>
        <taxon>Bacteria</taxon>
        <taxon>Bacillati</taxon>
        <taxon>Actinomycetota</taxon>
        <taxon>Actinomycetes</taxon>
        <taxon>Actinomycetales</taxon>
        <taxon>Actinomycetaceae</taxon>
        <taxon>Actinomyces</taxon>
    </lineage>
</organism>
<reference evidence="1 2" key="1">
    <citation type="submission" date="2013-08" db="EMBL/GenBank/DDBJ databases">
        <authorList>
            <person name="Weinstock G."/>
            <person name="Sodergren E."/>
            <person name="Wylie T."/>
            <person name="Fulton L."/>
            <person name="Fulton R."/>
            <person name="Fronick C."/>
            <person name="O'Laughlin M."/>
            <person name="Godfrey J."/>
            <person name="Miner T."/>
            <person name="Herter B."/>
            <person name="Appelbaum E."/>
            <person name="Cordes M."/>
            <person name="Lek S."/>
            <person name="Wollam A."/>
            <person name="Pepin K.H."/>
            <person name="Palsikar V.B."/>
            <person name="Mitreva M."/>
            <person name="Wilson R.K."/>
        </authorList>
    </citation>
    <scope>NUCLEOTIDE SEQUENCE [LARGE SCALE GENOMIC DNA]</scope>
    <source>
        <strain evidence="1 2">F0530</strain>
    </source>
</reference>
<dbReference type="EMBL" id="AWSC01000047">
    <property type="protein sequence ID" value="ERH15238.1"/>
    <property type="molecule type" value="Genomic_DNA"/>
</dbReference>
<dbReference type="Proteomes" id="UP000016481">
    <property type="component" value="Unassembled WGS sequence"/>
</dbReference>
<protein>
    <submittedName>
        <fullName evidence="1">Uncharacterized protein</fullName>
    </submittedName>
</protein>
<evidence type="ECO:0000313" key="2">
    <source>
        <dbReference type="Proteomes" id="UP000016481"/>
    </source>
</evidence>
<dbReference type="PATRIC" id="fig|1321817.3.peg.1109"/>
<accession>U1R6A5</accession>
<dbReference type="AlphaFoldDB" id="U1R6A5"/>
<gene>
    <name evidence="1" type="ORF">HMPREF1978_01255</name>
</gene>
<comment type="caution">
    <text evidence="1">The sequence shown here is derived from an EMBL/GenBank/DDBJ whole genome shotgun (WGS) entry which is preliminary data.</text>
</comment>
<name>U1R6A5_9ACTO</name>
<evidence type="ECO:0000313" key="1">
    <source>
        <dbReference type="EMBL" id="ERH15238.1"/>
    </source>
</evidence>
<dbReference type="HOGENOM" id="CLU_3131285_0_0_11"/>